<dbReference type="SMART" id="SM00345">
    <property type="entry name" value="HTH_GNTR"/>
    <property type="match status" value="1"/>
</dbReference>
<evidence type="ECO:0000313" key="5">
    <source>
        <dbReference type="EMBL" id="SJZ51651.1"/>
    </source>
</evidence>
<dbReference type="PANTHER" id="PTHR43537">
    <property type="entry name" value="TRANSCRIPTIONAL REGULATOR, GNTR FAMILY"/>
    <property type="match status" value="1"/>
</dbReference>
<sequence length="234" mass="26210">MTQNINLSQKTAEILKKRIFDEKTLVPGDKLPNENELSSELGVSRATLREAIRILVNDGVLTVYRGKGTFVSSKVDQFAEASVIGNIDNIDMKVRLRDLYEARLIIEPEAASLAAMRATEEEIEEILNLGEIVQKNIKKNPRGAARVNSEKEFHGAIMKAAHNDFLAQFIPVLTETIEKTFALDENLEIIAEDAYKDHIMIMHFLKVRDAAALKSAVTIHLHHAAINENLKLDI</sequence>
<dbReference type="SUPFAM" id="SSF46785">
    <property type="entry name" value="Winged helix' DNA-binding domain"/>
    <property type="match status" value="1"/>
</dbReference>
<dbReference type="InterPro" id="IPR011711">
    <property type="entry name" value="GntR_C"/>
</dbReference>
<accession>A0A1T4LAN0</accession>
<dbReference type="PANTHER" id="PTHR43537:SF5">
    <property type="entry name" value="UXU OPERON TRANSCRIPTIONAL REGULATOR"/>
    <property type="match status" value="1"/>
</dbReference>
<evidence type="ECO:0000313" key="6">
    <source>
        <dbReference type="Proteomes" id="UP000189857"/>
    </source>
</evidence>
<dbReference type="Pfam" id="PF07729">
    <property type="entry name" value="FCD"/>
    <property type="match status" value="1"/>
</dbReference>
<dbReference type="Proteomes" id="UP000189857">
    <property type="component" value="Unassembled WGS sequence"/>
</dbReference>
<dbReference type="CDD" id="cd07377">
    <property type="entry name" value="WHTH_GntR"/>
    <property type="match status" value="1"/>
</dbReference>
<keyword evidence="6" id="KW-1185">Reference proteome</keyword>
<evidence type="ECO:0000259" key="4">
    <source>
        <dbReference type="PROSITE" id="PS50949"/>
    </source>
</evidence>
<dbReference type="SMART" id="SM00895">
    <property type="entry name" value="FCD"/>
    <property type="match status" value="1"/>
</dbReference>
<dbReference type="GO" id="GO:0003700">
    <property type="term" value="F:DNA-binding transcription factor activity"/>
    <property type="evidence" value="ECO:0007669"/>
    <property type="project" value="InterPro"/>
</dbReference>
<keyword evidence="1" id="KW-0805">Transcription regulation</keyword>
<reference evidence="5 6" key="1">
    <citation type="submission" date="2017-02" db="EMBL/GenBank/DDBJ databases">
        <authorList>
            <person name="Peterson S.W."/>
        </authorList>
    </citation>
    <scope>NUCLEOTIDE SEQUENCE [LARGE SCALE GENOMIC DNA]</scope>
    <source>
        <strain evidence="5 6">ATCC 17233</strain>
    </source>
</reference>
<dbReference type="PRINTS" id="PR00035">
    <property type="entry name" value="HTHGNTR"/>
</dbReference>
<evidence type="ECO:0000256" key="1">
    <source>
        <dbReference type="ARBA" id="ARBA00023015"/>
    </source>
</evidence>
<keyword evidence="2 5" id="KW-0238">DNA-binding</keyword>
<name>A0A1T4LAN0_9FIRM</name>
<dbReference type="AlphaFoldDB" id="A0A1T4LAN0"/>
<dbReference type="Pfam" id="PF00392">
    <property type="entry name" value="GntR"/>
    <property type="match status" value="1"/>
</dbReference>
<dbReference type="InterPro" id="IPR036390">
    <property type="entry name" value="WH_DNA-bd_sf"/>
</dbReference>
<dbReference type="Gene3D" id="1.10.10.10">
    <property type="entry name" value="Winged helix-like DNA-binding domain superfamily/Winged helix DNA-binding domain"/>
    <property type="match status" value="1"/>
</dbReference>
<dbReference type="SUPFAM" id="SSF48008">
    <property type="entry name" value="GntR ligand-binding domain-like"/>
    <property type="match status" value="1"/>
</dbReference>
<dbReference type="InterPro" id="IPR000524">
    <property type="entry name" value="Tscrpt_reg_HTH_GntR"/>
</dbReference>
<dbReference type="OrthoDB" id="1972820at2"/>
<dbReference type="GO" id="GO:0003677">
    <property type="term" value="F:DNA binding"/>
    <property type="evidence" value="ECO:0007669"/>
    <property type="project" value="UniProtKB-KW"/>
</dbReference>
<dbReference type="InterPro" id="IPR036388">
    <property type="entry name" value="WH-like_DNA-bd_sf"/>
</dbReference>
<feature type="domain" description="HTH gntR-type" evidence="4">
    <location>
        <begin position="5"/>
        <end position="74"/>
    </location>
</feature>
<dbReference type="InterPro" id="IPR008920">
    <property type="entry name" value="TF_FadR/GntR_C"/>
</dbReference>
<dbReference type="RefSeq" id="WP_078786527.1">
    <property type="nucleotide sequence ID" value="NZ_FMTO01000005.1"/>
</dbReference>
<organism evidence="5 6">
    <name type="scientific">Eubacterium ruminantium</name>
    <dbReference type="NCBI Taxonomy" id="42322"/>
    <lineage>
        <taxon>Bacteria</taxon>
        <taxon>Bacillati</taxon>
        <taxon>Bacillota</taxon>
        <taxon>Clostridia</taxon>
        <taxon>Eubacteriales</taxon>
        <taxon>Eubacteriaceae</taxon>
        <taxon>Eubacterium</taxon>
    </lineage>
</organism>
<proteinExistence type="predicted"/>
<dbReference type="Gene3D" id="1.20.120.530">
    <property type="entry name" value="GntR ligand-binding domain-like"/>
    <property type="match status" value="1"/>
</dbReference>
<evidence type="ECO:0000256" key="3">
    <source>
        <dbReference type="ARBA" id="ARBA00023163"/>
    </source>
</evidence>
<dbReference type="PROSITE" id="PS50949">
    <property type="entry name" value="HTH_GNTR"/>
    <property type="match status" value="1"/>
</dbReference>
<evidence type="ECO:0000256" key="2">
    <source>
        <dbReference type="ARBA" id="ARBA00023125"/>
    </source>
</evidence>
<keyword evidence="3" id="KW-0804">Transcription</keyword>
<gene>
    <name evidence="5" type="ORF">SAMN02745110_00757</name>
</gene>
<dbReference type="EMBL" id="FUXA01000005">
    <property type="protein sequence ID" value="SJZ51651.1"/>
    <property type="molecule type" value="Genomic_DNA"/>
</dbReference>
<protein>
    <submittedName>
        <fullName evidence="5">DNA-binding transcriptional regulator, FadR family</fullName>
    </submittedName>
</protein>